<feature type="compositionally biased region" description="Basic and acidic residues" evidence="1">
    <location>
        <begin position="604"/>
        <end position="623"/>
    </location>
</feature>
<feature type="region of interest" description="Disordered" evidence="1">
    <location>
        <begin position="981"/>
        <end position="1017"/>
    </location>
</feature>
<dbReference type="EMBL" id="KV426745">
    <property type="protein sequence ID" value="KZV78839.1"/>
    <property type="molecule type" value="Genomic_DNA"/>
</dbReference>
<keyword evidence="3" id="KW-1185">Reference proteome</keyword>
<feature type="compositionally biased region" description="Pro residues" evidence="1">
    <location>
        <begin position="152"/>
        <end position="162"/>
    </location>
</feature>
<feature type="compositionally biased region" description="Basic and acidic residues" evidence="1">
    <location>
        <begin position="257"/>
        <end position="269"/>
    </location>
</feature>
<feature type="compositionally biased region" description="Basic and acidic residues" evidence="1">
    <location>
        <begin position="233"/>
        <end position="247"/>
    </location>
</feature>
<evidence type="ECO:0000313" key="3">
    <source>
        <dbReference type="Proteomes" id="UP000077266"/>
    </source>
</evidence>
<protein>
    <submittedName>
        <fullName evidence="2">Uncharacterized protein</fullName>
    </submittedName>
</protein>
<proteinExistence type="predicted"/>
<name>A0A165Z2P0_EXIGL</name>
<dbReference type="Proteomes" id="UP000077266">
    <property type="component" value="Unassembled WGS sequence"/>
</dbReference>
<feature type="region of interest" description="Disordered" evidence="1">
    <location>
        <begin position="557"/>
        <end position="715"/>
    </location>
</feature>
<feature type="region of interest" description="Disordered" evidence="1">
    <location>
        <begin position="233"/>
        <end position="278"/>
    </location>
</feature>
<organism evidence="2 3">
    <name type="scientific">Exidia glandulosa HHB12029</name>
    <dbReference type="NCBI Taxonomy" id="1314781"/>
    <lineage>
        <taxon>Eukaryota</taxon>
        <taxon>Fungi</taxon>
        <taxon>Dikarya</taxon>
        <taxon>Basidiomycota</taxon>
        <taxon>Agaricomycotina</taxon>
        <taxon>Agaricomycetes</taxon>
        <taxon>Auriculariales</taxon>
        <taxon>Exidiaceae</taxon>
        <taxon>Exidia</taxon>
    </lineage>
</organism>
<feature type="region of interest" description="Disordered" evidence="1">
    <location>
        <begin position="107"/>
        <end position="168"/>
    </location>
</feature>
<dbReference type="STRING" id="1314781.A0A165Z2P0"/>
<gene>
    <name evidence="2" type="ORF">EXIGLDRAFT_708287</name>
</gene>
<dbReference type="InParanoid" id="A0A165Z2P0"/>
<feature type="region of interest" description="Disordered" evidence="1">
    <location>
        <begin position="1"/>
        <end position="64"/>
    </location>
</feature>
<reference evidence="2 3" key="1">
    <citation type="journal article" date="2016" name="Mol. Biol. Evol.">
        <title>Comparative Genomics of Early-Diverging Mushroom-Forming Fungi Provides Insights into the Origins of Lignocellulose Decay Capabilities.</title>
        <authorList>
            <person name="Nagy L.G."/>
            <person name="Riley R."/>
            <person name="Tritt A."/>
            <person name="Adam C."/>
            <person name="Daum C."/>
            <person name="Floudas D."/>
            <person name="Sun H."/>
            <person name="Yadav J.S."/>
            <person name="Pangilinan J."/>
            <person name="Larsson K.H."/>
            <person name="Matsuura K."/>
            <person name="Barry K."/>
            <person name="Labutti K."/>
            <person name="Kuo R."/>
            <person name="Ohm R.A."/>
            <person name="Bhattacharya S.S."/>
            <person name="Shirouzu T."/>
            <person name="Yoshinaga Y."/>
            <person name="Martin F.M."/>
            <person name="Grigoriev I.V."/>
            <person name="Hibbett D.S."/>
        </authorList>
    </citation>
    <scope>NUCLEOTIDE SEQUENCE [LARGE SCALE GENOMIC DNA]</scope>
    <source>
        <strain evidence="2 3">HHB12029</strain>
    </source>
</reference>
<dbReference type="AlphaFoldDB" id="A0A165Z2P0"/>
<feature type="compositionally biased region" description="Basic and acidic residues" evidence="1">
    <location>
        <begin position="582"/>
        <end position="593"/>
    </location>
</feature>
<evidence type="ECO:0000256" key="1">
    <source>
        <dbReference type="SAM" id="MobiDB-lite"/>
    </source>
</evidence>
<feature type="region of interest" description="Disordered" evidence="1">
    <location>
        <begin position="1127"/>
        <end position="1152"/>
    </location>
</feature>
<dbReference type="OrthoDB" id="2749329at2759"/>
<feature type="compositionally biased region" description="Polar residues" evidence="1">
    <location>
        <begin position="650"/>
        <end position="659"/>
    </location>
</feature>
<evidence type="ECO:0000313" key="2">
    <source>
        <dbReference type="EMBL" id="KZV78839.1"/>
    </source>
</evidence>
<feature type="compositionally biased region" description="Acidic residues" evidence="1">
    <location>
        <begin position="51"/>
        <end position="60"/>
    </location>
</feature>
<feature type="compositionally biased region" description="Basic and acidic residues" evidence="1">
    <location>
        <begin position="126"/>
        <end position="146"/>
    </location>
</feature>
<feature type="region of interest" description="Disordered" evidence="1">
    <location>
        <begin position="930"/>
        <end position="960"/>
    </location>
</feature>
<sequence>MDSNVPASIPPGSRGTLTSERAGVPEQPPDWGRTPGAKPRSSRKTANSGSVDDDDDPGDEDSLRAIAAEFFQSTKNEIAAMMAEQAAEIRTTKDLVNQLLTALGDLKAARNRPKSRDSDQSSQRSMSEHAREQRRAEKQPMREQKPTIEAPLSPPPPSPPPTTAVTGARVDSVDGFTGYFDVIPADLYRIGRYTFTMRDFLAAQAIIEVPRRELEEQARWRARAFHAYASEAQKRDKARDVVAEDRSSAPPGLPRSTLDRESTVREMPPHMRAPTGVAPRREDWGLDRQLSLRKSFYGSIPTARDTRDQMREASPFMEPVSAMRSTPAREPALDVQFTDVQYRNLYGPGVDPIDQRLLLALYTFENKHFSERLPPKINGVKLEPPTYAGAGEIATLENFLIKFFKWQMVHGLTDSLGFSKALEVMGLCLRGSAEKWYATECTIRAENGNEWTFESLIVGLRQRFVHATAKADAKAAYDAIRLGPGGVMELDSELSRAAGYLVEKPSDYDRRLQFLSALPFAMTQRMLQDGYTAEKSTLSQLITKAVDLEAAAKASAAARSRGMSTRFAIPRGSDSQDSTSPVRDDGDQPRERVQYNQGSGRVRFRNDQPRDREWTRNRQDEKPLPPTPSTTSVGNKLFATPPARPGSVFTPRTDTSRTVRGNAAAVELESDAAESADPPTVDANERSDELGPADYGSDEPYQQPDEPAGVDEYDGLGYGEQDIAGFEIGPDEWLAVGDEDTVHAAGAVTKPVVIYRHASRPARSPDDQPVRAAVSLLALSHMYAAIFEACSEKILPSHGLTTCLNTHINISYKVRGSNPEPNPNRNEVRGLMVRDRFGFGFREKCLRTAPNRTPATLIIFGARADVGIGELVVKNRYFDVANVDKYDAILGLPFLWATAATIRFRGAGILEINGQSFDLLESDFAVKRRVSSRDQTSRPAAPSKQRLAAVPPVDPGTHTARMGRVQNVDDSTVVADYLSTTDEPCEPQPVYESAQQLDPDGDGREQGLPADGTTQKLPFTSAGVHKFDGGLLNGTPSLQLNQNDWFDKIPIVDFILNSSTNATTGFAPFETVYGYKPQTVSRLCIPTPSDLAIRMDGETVVADPNAALPATIFVRPCNPDLRTDADAALKNTRREQWEKEQREARESQDGQH</sequence>
<accession>A0A165Z2P0</accession>